<reference evidence="5" key="1">
    <citation type="journal article" date="2019" name="Int. J. Syst. Evol. Microbiol.">
        <title>The Global Catalogue of Microorganisms (GCM) 10K type strain sequencing project: providing services to taxonomists for standard genome sequencing and annotation.</title>
        <authorList>
            <consortium name="The Broad Institute Genomics Platform"/>
            <consortium name="The Broad Institute Genome Sequencing Center for Infectious Disease"/>
            <person name="Wu L."/>
            <person name="Ma J."/>
        </authorList>
    </citation>
    <scope>NUCLEOTIDE SEQUENCE [LARGE SCALE GENOMIC DNA]</scope>
    <source>
        <strain evidence="5">CCUG 63418</strain>
    </source>
</reference>
<feature type="chain" id="PRO_5045772021" evidence="2">
    <location>
        <begin position="21"/>
        <end position="475"/>
    </location>
</feature>
<keyword evidence="2" id="KW-0732">Signal</keyword>
<dbReference type="InterPro" id="IPR001466">
    <property type="entry name" value="Beta-lactam-related"/>
</dbReference>
<name>A0ABW2YS38_9SPHI</name>
<evidence type="ECO:0000313" key="4">
    <source>
        <dbReference type="EMBL" id="MFD0748543.1"/>
    </source>
</evidence>
<feature type="signal peptide" evidence="2">
    <location>
        <begin position="1"/>
        <end position="20"/>
    </location>
</feature>
<dbReference type="Pfam" id="PF00144">
    <property type="entry name" value="Beta-lactamase"/>
    <property type="match status" value="1"/>
</dbReference>
<dbReference type="InterPro" id="IPR051478">
    <property type="entry name" value="Beta-lactamase-like_AB/R"/>
</dbReference>
<protein>
    <submittedName>
        <fullName evidence="4">Serine hydrolase domain-containing protein</fullName>
        <ecNumber evidence="4">3.-.-.-</ecNumber>
    </submittedName>
</protein>
<evidence type="ECO:0000256" key="2">
    <source>
        <dbReference type="SAM" id="SignalP"/>
    </source>
</evidence>
<dbReference type="SUPFAM" id="SSF56601">
    <property type="entry name" value="beta-lactamase/transpeptidase-like"/>
    <property type="match status" value="1"/>
</dbReference>
<sequence length="475" mass="52281">MKRLVLLLLLCCGLQYQGLAQNRQLQKTDSVLTLIKQKFALKNANELYALAGDKLHAALTPLAFKQVCEQQLFPLGNIKSATLISFQNNNLATYKLQFDAVTMQFLLSLDQFDKIEVFLFQPFKDTSVKKILKAATDNKLATLADKKVDSVAREYIQKANTVGLSIGVIKNGTLNIYNYGETTKGNSKLPTGNTIFEIASITKTFTAALLAWYVNEGKAQLNDPITKYLPDSVAANPQLKNVTLLSLSNHTSGLARMPENYSAQVPYDRGNPYKNYNRQLLFSYLKRCRLNTDPGKTYAYSNLGAGLLGVILEKISGRSYDQMVQEIICAPLMMKNTGQHLSRIQNDRFTSVYSENGELTPAWDFDALAALGSLRSSLSDLANYVKANLAGDGNKLSKAFELTHQITYKNSDTAIGLGWHIIKVAGADYTFHNGGTYGSSSFLAFNTEKKLAVIVLSNAAESTDALGAALIKKLQ</sequence>
<dbReference type="EC" id="3.-.-.-" evidence="4"/>
<dbReference type="GO" id="GO:0016787">
    <property type="term" value="F:hydrolase activity"/>
    <property type="evidence" value="ECO:0007669"/>
    <property type="project" value="UniProtKB-KW"/>
</dbReference>
<keyword evidence="5" id="KW-1185">Reference proteome</keyword>
<comment type="similarity">
    <text evidence="1">Belongs to the beta-lactamase family.</text>
</comment>
<comment type="caution">
    <text evidence="4">The sequence shown here is derived from an EMBL/GenBank/DDBJ whole genome shotgun (WGS) entry which is preliminary data.</text>
</comment>
<gene>
    <name evidence="4" type="ORF">ACFQZS_00215</name>
</gene>
<dbReference type="EMBL" id="JBHTHU010000001">
    <property type="protein sequence ID" value="MFD0748543.1"/>
    <property type="molecule type" value="Genomic_DNA"/>
</dbReference>
<accession>A0ABW2YS38</accession>
<dbReference type="Proteomes" id="UP001596958">
    <property type="component" value="Unassembled WGS sequence"/>
</dbReference>
<organism evidence="4 5">
    <name type="scientific">Mucilaginibacter calamicampi</name>
    <dbReference type="NCBI Taxonomy" id="1302352"/>
    <lineage>
        <taxon>Bacteria</taxon>
        <taxon>Pseudomonadati</taxon>
        <taxon>Bacteroidota</taxon>
        <taxon>Sphingobacteriia</taxon>
        <taxon>Sphingobacteriales</taxon>
        <taxon>Sphingobacteriaceae</taxon>
        <taxon>Mucilaginibacter</taxon>
    </lineage>
</organism>
<dbReference type="Gene3D" id="3.40.710.10">
    <property type="entry name" value="DD-peptidase/beta-lactamase superfamily"/>
    <property type="match status" value="1"/>
</dbReference>
<dbReference type="PANTHER" id="PTHR22935:SF95">
    <property type="entry name" value="BETA-LACTAMASE-LIKE 1-RELATED"/>
    <property type="match status" value="1"/>
</dbReference>
<evidence type="ECO:0000259" key="3">
    <source>
        <dbReference type="Pfam" id="PF00144"/>
    </source>
</evidence>
<evidence type="ECO:0000313" key="5">
    <source>
        <dbReference type="Proteomes" id="UP001596958"/>
    </source>
</evidence>
<keyword evidence="4" id="KW-0378">Hydrolase</keyword>
<dbReference type="InterPro" id="IPR012338">
    <property type="entry name" value="Beta-lactam/transpept-like"/>
</dbReference>
<dbReference type="RefSeq" id="WP_377095906.1">
    <property type="nucleotide sequence ID" value="NZ_JBHTHU010000001.1"/>
</dbReference>
<evidence type="ECO:0000256" key="1">
    <source>
        <dbReference type="ARBA" id="ARBA00038473"/>
    </source>
</evidence>
<dbReference type="PANTHER" id="PTHR22935">
    <property type="entry name" value="PENICILLIN-BINDING PROTEIN"/>
    <property type="match status" value="1"/>
</dbReference>
<proteinExistence type="inferred from homology"/>
<feature type="domain" description="Beta-lactamase-related" evidence="3">
    <location>
        <begin position="148"/>
        <end position="465"/>
    </location>
</feature>